<reference evidence="1" key="1">
    <citation type="journal article" date="2022" name="Plant J.">
        <title>Strategies of tolerance reflected in two North American maple genomes.</title>
        <authorList>
            <person name="McEvoy S.L."/>
            <person name="Sezen U.U."/>
            <person name="Trouern-Trend A."/>
            <person name="McMahon S.M."/>
            <person name="Schaberg P.G."/>
            <person name="Yang J."/>
            <person name="Wegrzyn J.L."/>
            <person name="Swenson N.G."/>
        </authorList>
    </citation>
    <scope>NUCLEOTIDE SEQUENCE</scope>
    <source>
        <strain evidence="1">NS2018</strain>
    </source>
</reference>
<protein>
    <submittedName>
        <fullName evidence="1">Uncharacterized protein</fullName>
    </submittedName>
</protein>
<name>A0AA39VFQ9_ACESA</name>
<comment type="caution">
    <text evidence="1">The sequence shown here is derived from an EMBL/GenBank/DDBJ whole genome shotgun (WGS) entry which is preliminary data.</text>
</comment>
<gene>
    <name evidence="1" type="ORF">LWI29_019499</name>
</gene>
<proteinExistence type="predicted"/>
<reference evidence="1" key="2">
    <citation type="submission" date="2023-06" db="EMBL/GenBank/DDBJ databases">
        <authorList>
            <person name="Swenson N.G."/>
            <person name="Wegrzyn J.L."/>
            <person name="Mcevoy S.L."/>
        </authorList>
    </citation>
    <scope>NUCLEOTIDE SEQUENCE</scope>
    <source>
        <strain evidence="1">NS2018</strain>
        <tissue evidence="1">Leaf</tissue>
    </source>
</reference>
<keyword evidence="2" id="KW-1185">Reference proteome</keyword>
<dbReference type="EMBL" id="JAUESC010000386">
    <property type="protein sequence ID" value="KAK0576553.1"/>
    <property type="molecule type" value="Genomic_DNA"/>
</dbReference>
<dbReference type="Proteomes" id="UP001168877">
    <property type="component" value="Unassembled WGS sequence"/>
</dbReference>
<organism evidence="1 2">
    <name type="scientific">Acer saccharum</name>
    <name type="common">Sugar maple</name>
    <dbReference type="NCBI Taxonomy" id="4024"/>
    <lineage>
        <taxon>Eukaryota</taxon>
        <taxon>Viridiplantae</taxon>
        <taxon>Streptophyta</taxon>
        <taxon>Embryophyta</taxon>
        <taxon>Tracheophyta</taxon>
        <taxon>Spermatophyta</taxon>
        <taxon>Magnoliopsida</taxon>
        <taxon>eudicotyledons</taxon>
        <taxon>Gunneridae</taxon>
        <taxon>Pentapetalae</taxon>
        <taxon>rosids</taxon>
        <taxon>malvids</taxon>
        <taxon>Sapindales</taxon>
        <taxon>Sapindaceae</taxon>
        <taxon>Hippocastanoideae</taxon>
        <taxon>Acereae</taxon>
        <taxon>Acer</taxon>
    </lineage>
</organism>
<sequence>MSDVGSRLIDLLSSNAKERLAELLRSNAVKEADQPPPIKRREKDWPNSSYQTRRRVVGRRLVSEQRAGKWWVETVEVRGDLQISIEYNLYLETRNQSE</sequence>
<accession>A0AA39VFQ9</accession>
<dbReference type="AlphaFoldDB" id="A0AA39VFQ9"/>
<evidence type="ECO:0000313" key="2">
    <source>
        <dbReference type="Proteomes" id="UP001168877"/>
    </source>
</evidence>
<evidence type="ECO:0000313" key="1">
    <source>
        <dbReference type="EMBL" id="KAK0576553.1"/>
    </source>
</evidence>